<feature type="transmembrane region" description="Helical" evidence="7">
    <location>
        <begin position="148"/>
        <end position="166"/>
    </location>
</feature>
<organism evidence="8 9">
    <name type="scientific">Roseimaritima multifibrata</name>
    <dbReference type="NCBI Taxonomy" id="1930274"/>
    <lineage>
        <taxon>Bacteria</taxon>
        <taxon>Pseudomonadati</taxon>
        <taxon>Planctomycetota</taxon>
        <taxon>Planctomycetia</taxon>
        <taxon>Pirellulales</taxon>
        <taxon>Pirellulaceae</taxon>
        <taxon>Roseimaritima</taxon>
    </lineage>
</organism>
<evidence type="ECO:0000256" key="2">
    <source>
        <dbReference type="ARBA" id="ARBA00007430"/>
    </source>
</evidence>
<name>A0A517MMH1_9BACT</name>
<dbReference type="Pfam" id="PF13440">
    <property type="entry name" value="Polysacc_synt_3"/>
    <property type="match status" value="1"/>
</dbReference>
<feature type="transmembrane region" description="Helical" evidence="7">
    <location>
        <begin position="294"/>
        <end position="314"/>
    </location>
</feature>
<feature type="transmembrane region" description="Helical" evidence="7">
    <location>
        <begin position="415"/>
        <end position="434"/>
    </location>
</feature>
<keyword evidence="5 7" id="KW-1133">Transmembrane helix</keyword>
<dbReference type="EMBL" id="CP036262">
    <property type="protein sequence ID" value="QDS96072.1"/>
    <property type="molecule type" value="Genomic_DNA"/>
</dbReference>
<keyword evidence="9" id="KW-1185">Reference proteome</keyword>
<dbReference type="GO" id="GO:0005886">
    <property type="term" value="C:plasma membrane"/>
    <property type="evidence" value="ECO:0007669"/>
    <property type="project" value="UniProtKB-SubCell"/>
</dbReference>
<gene>
    <name evidence="8" type="primary">tuaB</name>
    <name evidence="8" type="ORF">FF011L_48760</name>
</gene>
<evidence type="ECO:0000313" key="9">
    <source>
        <dbReference type="Proteomes" id="UP000320672"/>
    </source>
</evidence>
<dbReference type="PANTHER" id="PTHR30250:SF10">
    <property type="entry name" value="LIPOPOLYSACCHARIDE BIOSYNTHESIS PROTEIN WZXC"/>
    <property type="match status" value="1"/>
</dbReference>
<feature type="transmembrane region" description="Helical" evidence="7">
    <location>
        <begin position="206"/>
        <end position="228"/>
    </location>
</feature>
<feature type="transmembrane region" description="Helical" evidence="7">
    <location>
        <begin position="440"/>
        <end position="458"/>
    </location>
</feature>
<comment type="subcellular location">
    <subcellularLocation>
        <location evidence="1">Cell membrane</location>
        <topology evidence="1">Multi-pass membrane protein</topology>
    </subcellularLocation>
</comment>
<feature type="transmembrane region" description="Helical" evidence="7">
    <location>
        <begin position="383"/>
        <end position="403"/>
    </location>
</feature>
<dbReference type="AlphaFoldDB" id="A0A517MMH1"/>
<protein>
    <submittedName>
        <fullName evidence="8">Teichuronic acid biosynthesis protein TuaB</fullName>
    </submittedName>
</protein>
<keyword evidence="6 7" id="KW-0472">Membrane</keyword>
<evidence type="ECO:0000256" key="4">
    <source>
        <dbReference type="ARBA" id="ARBA00022692"/>
    </source>
</evidence>
<sequence length="486" mass="53645">MNSTKDGNVRHGASMLALSKGMIAALRFGRNLIAARILLPEDFGIGATFAMLTAFMEMTSNLGQSRQIVQNQRGDSPEWQEMTHAVSAYRGVILAAGTFLLAPIFARIFGLPEATWAFRSLSLLPLLNGLFHSDCYRFQRKMRFGRQVSVDLIPAFVLTILVYPICIWRKDYSALLVLSLLHELIRVAMSHVVSERPYRIRWHRDYFSVFCKFGWPLLLNGILLFGVLQGDRFVIGVHYGMESLGVYSVALLLAMSPIMMLASVHGQLVLPKLSRAQDDPKQYHRIYRLSEKGTAVIAICFAVSLTICGPWLIAALYGPKYASGGTLLMVLAPMLAIRLMRASQSIATLAVGDTKHQLICNMVRSTELILAIVVVVADWGIVWIALGSLIGELAAYLLGVCRMDSKSLATAKPSLKLIGIFATTIAISWIPFFSGIQLDAYSIPVSVMTLAVLFLILGKINSDFRNFSRDLSTILGLREAPLLGNN</sequence>
<keyword evidence="4 7" id="KW-0812">Transmembrane</keyword>
<evidence type="ECO:0000313" key="8">
    <source>
        <dbReference type="EMBL" id="QDS96072.1"/>
    </source>
</evidence>
<dbReference type="Proteomes" id="UP000320672">
    <property type="component" value="Chromosome"/>
</dbReference>
<reference evidence="8 9" key="1">
    <citation type="submission" date="2019-02" db="EMBL/GenBank/DDBJ databases">
        <title>Deep-cultivation of Planctomycetes and their phenomic and genomic characterization uncovers novel biology.</title>
        <authorList>
            <person name="Wiegand S."/>
            <person name="Jogler M."/>
            <person name="Boedeker C."/>
            <person name="Pinto D."/>
            <person name="Vollmers J."/>
            <person name="Rivas-Marin E."/>
            <person name="Kohn T."/>
            <person name="Peeters S.H."/>
            <person name="Heuer A."/>
            <person name="Rast P."/>
            <person name="Oberbeckmann S."/>
            <person name="Bunk B."/>
            <person name="Jeske O."/>
            <person name="Meyerdierks A."/>
            <person name="Storesund J.E."/>
            <person name="Kallscheuer N."/>
            <person name="Luecker S."/>
            <person name="Lage O.M."/>
            <person name="Pohl T."/>
            <person name="Merkel B.J."/>
            <person name="Hornburger P."/>
            <person name="Mueller R.-W."/>
            <person name="Bruemmer F."/>
            <person name="Labrenz M."/>
            <person name="Spormann A.M."/>
            <person name="Op den Camp H."/>
            <person name="Overmann J."/>
            <person name="Amann R."/>
            <person name="Jetten M.S.M."/>
            <person name="Mascher T."/>
            <person name="Medema M.H."/>
            <person name="Devos D.P."/>
            <person name="Kaster A.-K."/>
            <person name="Ovreas L."/>
            <person name="Rohde M."/>
            <person name="Galperin M.Y."/>
            <person name="Jogler C."/>
        </authorList>
    </citation>
    <scope>NUCLEOTIDE SEQUENCE [LARGE SCALE GENOMIC DNA]</scope>
    <source>
        <strain evidence="8 9">FF011L</strain>
    </source>
</reference>
<dbReference type="InterPro" id="IPR050833">
    <property type="entry name" value="Poly_Biosynth_Transport"/>
</dbReference>
<feature type="transmembrane region" description="Helical" evidence="7">
    <location>
        <begin position="172"/>
        <end position="194"/>
    </location>
</feature>
<evidence type="ECO:0000256" key="3">
    <source>
        <dbReference type="ARBA" id="ARBA00022475"/>
    </source>
</evidence>
<evidence type="ECO:0000256" key="7">
    <source>
        <dbReference type="SAM" id="Phobius"/>
    </source>
</evidence>
<feature type="transmembrane region" description="Helical" evidence="7">
    <location>
        <begin position="248"/>
        <end position="273"/>
    </location>
</feature>
<keyword evidence="3" id="KW-1003">Cell membrane</keyword>
<comment type="similarity">
    <text evidence="2">Belongs to the polysaccharide synthase family.</text>
</comment>
<evidence type="ECO:0000256" key="6">
    <source>
        <dbReference type="ARBA" id="ARBA00023136"/>
    </source>
</evidence>
<dbReference type="KEGG" id="rml:FF011L_48760"/>
<feature type="transmembrane region" description="Helical" evidence="7">
    <location>
        <begin position="92"/>
        <end position="110"/>
    </location>
</feature>
<evidence type="ECO:0000256" key="5">
    <source>
        <dbReference type="ARBA" id="ARBA00022989"/>
    </source>
</evidence>
<dbReference type="PANTHER" id="PTHR30250">
    <property type="entry name" value="PST FAMILY PREDICTED COLANIC ACID TRANSPORTER"/>
    <property type="match status" value="1"/>
</dbReference>
<dbReference type="OrthoDB" id="8538786at2"/>
<evidence type="ECO:0000256" key="1">
    <source>
        <dbReference type="ARBA" id="ARBA00004651"/>
    </source>
</evidence>
<proteinExistence type="inferred from homology"/>
<accession>A0A517MMH1</accession>